<evidence type="ECO:0000313" key="2">
    <source>
        <dbReference type="Proteomes" id="UP000254938"/>
    </source>
</evidence>
<dbReference type="AlphaFoldDB" id="A0A377TLI2"/>
<sequence>MQPGALHIVNFGQRQPALENLLHLQFTERLPLGVEQYFLALLAAAAHQQHFHRQILRQRLNMTLNIVQIVLGGDFDIQPHRRVLLDAAPLLQLGGDGARSPLITARGWVTGTSRVSTALSRPSLKLTRCTDFALPVSSKLSGSGEPL</sequence>
<reference evidence="1 2" key="1">
    <citation type="submission" date="2018-06" db="EMBL/GenBank/DDBJ databases">
        <authorList>
            <consortium name="Pathogen Informatics"/>
            <person name="Doyle S."/>
        </authorList>
    </citation>
    <scope>NUCLEOTIDE SEQUENCE [LARGE SCALE GENOMIC DNA]</scope>
    <source>
        <strain evidence="1 2">NCTC9140</strain>
    </source>
</reference>
<organism evidence="1 2">
    <name type="scientific">Klebsiella pneumoniae</name>
    <dbReference type="NCBI Taxonomy" id="573"/>
    <lineage>
        <taxon>Bacteria</taxon>
        <taxon>Pseudomonadati</taxon>
        <taxon>Pseudomonadota</taxon>
        <taxon>Gammaproteobacteria</taxon>
        <taxon>Enterobacterales</taxon>
        <taxon>Enterobacteriaceae</taxon>
        <taxon>Klebsiella/Raoultella group</taxon>
        <taxon>Klebsiella</taxon>
        <taxon>Klebsiella pneumoniae complex</taxon>
    </lineage>
</organism>
<gene>
    <name evidence="1" type="ORF">NCTC9140_02248</name>
</gene>
<dbReference type="EMBL" id="UGKQ01000007">
    <property type="protein sequence ID" value="STS80535.1"/>
    <property type="molecule type" value="Genomic_DNA"/>
</dbReference>
<name>A0A377TLI2_KLEPN</name>
<protein>
    <submittedName>
        <fullName evidence="1">Uncharacterized protein</fullName>
    </submittedName>
</protein>
<evidence type="ECO:0000313" key="1">
    <source>
        <dbReference type="EMBL" id="STS80535.1"/>
    </source>
</evidence>
<dbReference type="Proteomes" id="UP000254938">
    <property type="component" value="Unassembled WGS sequence"/>
</dbReference>
<proteinExistence type="predicted"/>
<accession>A0A377TLI2</accession>